<comment type="similarity">
    <text evidence="2">Belongs to the IPK1 type 1 family.</text>
</comment>
<dbReference type="InterPro" id="IPR009286">
    <property type="entry name" value="Ins_P5_2-kin"/>
</dbReference>
<evidence type="ECO:0000256" key="4">
    <source>
        <dbReference type="ARBA" id="ARBA00014846"/>
    </source>
</evidence>
<dbReference type="PANTHER" id="PTHR14456">
    <property type="entry name" value="INOSITOL POLYPHOSPHATE KINASE 1"/>
    <property type="match status" value="1"/>
</dbReference>
<protein>
    <recommendedName>
        <fullName evidence="4 9">Inositol-pentakisphosphate 2-kinase</fullName>
        <ecNumber evidence="3 9">2.7.1.158</ecNumber>
    </recommendedName>
</protein>
<accession>A0A6A6ZNS5</accession>
<comment type="catalytic activity">
    <reaction evidence="9">
        <text>1D-myo-inositol 1,3,4,5,6-pentakisphosphate + ATP = 1D-myo-inositol hexakisphosphate + ADP + H(+)</text>
        <dbReference type="Rhea" id="RHEA:20313"/>
        <dbReference type="ChEBI" id="CHEBI:15378"/>
        <dbReference type="ChEBI" id="CHEBI:30616"/>
        <dbReference type="ChEBI" id="CHEBI:57733"/>
        <dbReference type="ChEBI" id="CHEBI:58130"/>
        <dbReference type="ChEBI" id="CHEBI:456216"/>
        <dbReference type="EC" id="2.7.1.158"/>
    </reaction>
</comment>
<comment type="function">
    <text evidence="1">Has kinase activity and phosphorylates inositol-1,3,4,5,6-pentakisphosphate (Ins(1,3,4,5,6)P5) to produce 1,2,3,4,5,6-hexakisphosphate (InsP6), also known as phytate.</text>
</comment>
<proteinExistence type="inferred from homology"/>
<evidence type="ECO:0000256" key="9">
    <source>
        <dbReference type="RuleBase" id="RU364126"/>
    </source>
</evidence>
<comment type="domain">
    <text evidence="9">The EXKPK motif is conserved in inositol-pentakisphosphate 2-kinases of both family 1 and 2.</text>
</comment>
<evidence type="ECO:0000313" key="10">
    <source>
        <dbReference type="EMBL" id="KAF2821895.1"/>
    </source>
</evidence>
<keyword evidence="5 9" id="KW-0808">Transferase</keyword>
<evidence type="ECO:0000256" key="5">
    <source>
        <dbReference type="ARBA" id="ARBA00022679"/>
    </source>
</evidence>
<dbReference type="GO" id="GO:0035299">
    <property type="term" value="F:inositol-1,3,4,5,6-pentakisphosphate 2-kinase activity"/>
    <property type="evidence" value="ECO:0007669"/>
    <property type="project" value="UniProtKB-EC"/>
</dbReference>
<dbReference type="OrthoDB" id="272370at2759"/>
<keyword evidence="11" id="KW-1185">Reference proteome</keyword>
<evidence type="ECO:0000256" key="8">
    <source>
        <dbReference type="ARBA" id="ARBA00022840"/>
    </source>
</evidence>
<dbReference type="GO" id="GO:0005524">
    <property type="term" value="F:ATP binding"/>
    <property type="evidence" value="ECO:0007669"/>
    <property type="project" value="UniProtKB-KW"/>
</dbReference>
<dbReference type="GO" id="GO:0032958">
    <property type="term" value="P:inositol phosphate biosynthetic process"/>
    <property type="evidence" value="ECO:0007669"/>
    <property type="project" value="TreeGrafter"/>
</dbReference>
<gene>
    <name evidence="10" type="ORF">CC86DRAFT_373644</name>
</gene>
<reference evidence="10" key="1">
    <citation type="journal article" date="2020" name="Stud. Mycol.">
        <title>101 Dothideomycetes genomes: a test case for predicting lifestyles and emergence of pathogens.</title>
        <authorList>
            <person name="Haridas S."/>
            <person name="Albert R."/>
            <person name="Binder M."/>
            <person name="Bloem J."/>
            <person name="Labutti K."/>
            <person name="Salamov A."/>
            <person name="Andreopoulos B."/>
            <person name="Baker S."/>
            <person name="Barry K."/>
            <person name="Bills G."/>
            <person name="Bluhm B."/>
            <person name="Cannon C."/>
            <person name="Castanera R."/>
            <person name="Culley D."/>
            <person name="Daum C."/>
            <person name="Ezra D."/>
            <person name="Gonzalez J."/>
            <person name="Henrissat B."/>
            <person name="Kuo A."/>
            <person name="Liang C."/>
            <person name="Lipzen A."/>
            <person name="Lutzoni F."/>
            <person name="Magnuson J."/>
            <person name="Mondo S."/>
            <person name="Nolan M."/>
            <person name="Ohm R."/>
            <person name="Pangilinan J."/>
            <person name="Park H.-J."/>
            <person name="Ramirez L."/>
            <person name="Alfaro M."/>
            <person name="Sun H."/>
            <person name="Tritt A."/>
            <person name="Yoshinaga Y."/>
            <person name="Zwiers L.-H."/>
            <person name="Turgeon B."/>
            <person name="Goodwin S."/>
            <person name="Spatafora J."/>
            <person name="Crous P."/>
            <person name="Grigoriev I."/>
        </authorList>
    </citation>
    <scope>NUCLEOTIDE SEQUENCE</scope>
    <source>
        <strain evidence="10">CBS 113818</strain>
    </source>
</reference>
<name>A0A6A6ZNS5_9PLEO</name>
<dbReference type="EC" id="2.7.1.158" evidence="3 9"/>
<evidence type="ECO:0000256" key="1">
    <source>
        <dbReference type="ARBA" id="ARBA00003979"/>
    </source>
</evidence>
<dbReference type="EMBL" id="MU006236">
    <property type="protein sequence ID" value="KAF2821895.1"/>
    <property type="molecule type" value="Genomic_DNA"/>
</dbReference>
<evidence type="ECO:0000256" key="6">
    <source>
        <dbReference type="ARBA" id="ARBA00022741"/>
    </source>
</evidence>
<dbReference type="Pfam" id="PF06090">
    <property type="entry name" value="Ins_P5_2-kin"/>
    <property type="match status" value="1"/>
</dbReference>
<sequence length="394" mass="43744">MSEARCCLSESDAPKGVAPDGDALVRFKYLNQGGANVIFKILPWSTAGAEQPFFFVDCKDDTFLPVHHGDITSQVLRVDKGLDKTLRCDEVVSGFHDHVRPLFVPGKISVIAIDSDGLPTVRSVALPDLDFTKHLMKHQGILLYPNVMVALISKAETILPKRKSDANQPTPTNRWGILLPDMSPAVGSSVTIEVKPKWLAQSPTAPLNAVRCRTCAMQVAKPKDPSNYICPLRLLDGKSDTFFRWILDRVKEQLVEHSETLKQQQQEETPITSAIVEYLTRGDGNALLHHLRLLQTLLDPQGVHLRSRMYPKPTFDHNLRLAMTVRDCSLYITAQYAAGTGSIKVDSKLGDLDFKSADKIDDWFSKEEALLKEAAYTRGIDEDLGCLVAEQLVA</sequence>
<dbReference type="PANTHER" id="PTHR14456:SF2">
    <property type="entry name" value="INOSITOL-PENTAKISPHOSPHATE 2-KINASE"/>
    <property type="match status" value="1"/>
</dbReference>
<comment type="function">
    <text evidence="9">Phosphorylates Ins(1,3,4,5,6)P5 at position 2 to form Ins(1,2,3,4,5,6)P6 (InsP6 or phytate).</text>
</comment>
<keyword evidence="7 9" id="KW-0418">Kinase</keyword>
<organism evidence="10 11">
    <name type="scientific">Ophiobolus disseminans</name>
    <dbReference type="NCBI Taxonomy" id="1469910"/>
    <lineage>
        <taxon>Eukaryota</taxon>
        <taxon>Fungi</taxon>
        <taxon>Dikarya</taxon>
        <taxon>Ascomycota</taxon>
        <taxon>Pezizomycotina</taxon>
        <taxon>Dothideomycetes</taxon>
        <taxon>Pleosporomycetidae</taxon>
        <taxon>Pleosporales</taxon>
        <taxon>Pleosporineae</taxon>
        <taxon>Phaeosphaeriaceae</taxon>
        <taxon>Ophiobolus</taxon>
    </lineage>
</organism>
<evidence type="ECO:0000256" key="2">
    <source>
        <dbReference type="ARBA" id="ARBA00008305"/>
    </source>
</evidence>
<keyword evidence="6 9" id="KW-0547">Nucleotide-binding</keyword>
<keyword evidence="8 9" id="KW-0067">ATP-binding</keyword>
<evidence type="ECO:0000256" key="7">
    <source>
        <dbReference type="ARBA" id="ARBA00022777"/>
    </source>
</evidence>
<dbReference type="GO" id="GO:0005634">
    <property type="term" value="C:nucleus"/>
    <property type="evidence" value="ECO:0007669"/>
    <property type="project" value="TreeGrafter"/>
</dbReference>
<dbReference type="AlphaFoldDB" id="A0A6A6ZNS5"/>
<evidence type="ECO:0000313" key="11">
    <source>
        <dbReference type="Proteomes" id="UP000799424"/>
    </source>
</evidence>
<evidence type="ECO:0000256" key="3">
    <source>
        <dbReference type="ARBA" id="ARBA00012023"/>
    </source>
</evidence>
<dbReference type="Proteomes" id="UP000799424">
    <property type="component" value="Unassembled WGS sequence"/>
</dbReference>